<dbReference type="EMBL" id="WQLW01000004">
    <property type="protein sequence ID" value="MVO09053.1"/>
    <property type="molecule type" value="Genomic_DNA"/>
</dbReference>
<feature type="domain" description="HhH-GPD" evidence="6">
    <location>
        <begin position="42"/>
        <end position="194"/>
    </location>
</feature>
<dbReference type="Proteomes" id="UP000431264">
    <property type="component" value="Unassembled WGS sequence"/>
</dbReference>
<dbReference type="SUPFAM" id="SSF48150">
    <property type="entry name" value="DNA-glycosylase"/>
    <property type="match status" value="1"/>
</dbReference>
<dbReference type="CDD" id="cd00056">
    <property type="entry name" value="ENDO3c"/>
    <property type="match status" value="1"/>
</dbReference>
<dbReference type="GO" id="GO:0006285">
    <property type="term" value="P:base-excision repair, AP site formation"/>
    <property type="evidence" value="ECO:0007669"/>
    <property type="project" value="TreeGrafter"/>
</dbReference>
<dbReference type="GO" id="GO:0005737">
    <property type="term" value="C:cytoplasm"/>
    <property type="evidence" value="ECO:0007669"/>
    <property type="project" value="TreeGrafter"/>
</dbReference>
<dbReference type="GO" id="GO:0008725">
    <property type="term" value="F:DNA-3-methyladenine glycosylase activity"/>
    <property type="evidence" value="ECO:0007669"/>
    <property type="project" value="TreeGrafter"/>
</dbReference>
<sequence>MKKDIPFLLQKDAVFQEILNLYGEPYIGARPEGFVSLCKLIIEQQVSLASAKACFVKLESFLGTVTPTTILKASEIDLRNNGLSKQKANYLKALATAVVEKTLDLETLSQKEEAQIKKELTAVKGIGNWTAEVYMMFCLQKENVFPIGDIALQNTLKELYPVTTKEEMLSLAKKWEPQASLATYFFWHYYLKKRNRAPLVY</sequence>
<dbReference type="PANTHER" id="PTHR43003:SF5">
    <property type="entry name" value="DNA-3-METHYLADENINE GLYCOSYLASE"/>
    <property type="match status" value="1"/>
</dbReference>
<evidence type="ECO:0000256" key="5">
    <source>
        <dbReference type="ARBA" id="ARBA00023204"/>
    </source>
</evidence>
<dbReference type="InterPro" id="IPR051912">
    <property type="entry name" value="Alkylbase_DNA_Glycosylase/TA"/>
</dbReference>
<organism evidence="7 8">
    <name type="scientific">Flavobacterium profundi</name>
    <dbReference type="NCBI Taxonomy" id="1774945"/>
    <lineage>
        <taxon>Bacteria</taxon>
        <taxon>Pseudomonadati</taxon>
        <taxon>Bacteroidota</taxon>
        <taxon>Flavobacteriia</taxon>
        <taxon>Flavobacteriales</taxon>
        <taxon>Flavobacteriaceae</taxon>
        <taxon>Flavobacterium</taxon>
    </lineage>
</organism>
<evidence type="ECO:0000313" key="7">
    <source>
        <dbReference type="EMBL" id="MVO09053.1"/>
    </source>
</evidence>
<dbReference type="Pfam" id="PF00730">
    <property type="entry name" value="HhH-GPD"/>
    <property type="match status" value="1"/>
</dbReference>
<evidence type="ECO:0000313" key="8">
    <source>
        <dbReference type="Proteomes" id="UP000431264"/>
    </source>
</evidence>
<dbReference type="Gene3D" id="1.10.1670.40">
    <property type="match status" value="1"/>
</dbReference>
<dbReference type="EC" id="3.2.2.21" evidence="3"/>
<evidence type="ECO:0000259" key="6">
    <source>
        <dbReference type="SMART" id="SM00478"/>
    </source>
</evidence>
<gene>
    <name evidence="7" type="ORF">GOQ30_07720</name>
</gene>
<dbReference type="SMART" id="SM00478">
    <property type="entry name" value="ENDO3c"/>
    <property type="match status" value="1"/>
</dbReference>
<dbReference type="AlphaFoldDB" id="A0A6I4IH89"/>
<dbReference type="Gene3D" id="1.10.340.30">
    <property type="entry name" value="Hypothetical protein, domain 2"/>
    <property type="match status" value="1"/>
</dbReference>
<comment type="caution">
    <text evidence="7">The sequence shown here is derived from an EMBL/GenBank/DDBJ whole genome shotgun (WGS) entry which is preliminary data.</text>
</comment>
<comment type="similarity">
    <text evidence="2">Belongs to the alkylbase DNA glycosidase AlkA family.</text>
</comment>
<dbReference type="InterPro" id="IPR003265">
    <property type="entry name" value="HhH-GPD_domain"/>
</dbReference>
<evidence type="ECO:0000256" key="3">
    <source>
        <dbReference type="ARBA" id="ARBA00012000"/>
    </source>
</evidence>
<evidence type="ECO:0000256" key="1">
    <source>
        <dbReference type="ARBA" id="ARBA00000086"/>
    </source>
</evidence>
<name>A0A6I4IH89_9FLAO</name>
<dbReference type="OrthoDB" id="9785929at2"/>
<evidence type="ECO:0000256" key="2">
    <source>
        <dbReference type="ARBA" id="ARBA00010817"/>
    </source>
</evidence>
<reference evidence="8" key="1">
    <citation type="submission" date="2019-05" db="EMBL/GenBank/DDBJ databases">
        <title>Flavobacterium profundi sp. nov., isolated from a deep-sea seamount.</title>
        <authorList>
            <person name="Zhang D.-C."/>
        </authorList>
    </citation>
    <scope>NUCLEOTIDE SEQUENCE [LARGE SCALE GENOMIC DNA]</scope>
    <source>
        <strain evidence="8">TP390</strain>
    </source>
</reference>
<keyword evidence="4" id="KW-0227">DNA damage</keyword>
<dbReference type="InterPro" id="IPR011257">
    <property type="entry name" value="DNA_glycosylase"/>
</dbReference>
<dbReference type="GO" id="GO:0032131">
    <property type="term" value="F:alkylated DNA binding"/>
    <property type="evidence" value="ECO:0007669"/>
    <property type="project" value="TreeGrafter"/>
</dbReference>
<protein>
    <recommendedName>
        <fullName evidence="3">DNA-3-methyladenine glycosylase II</fullName>
        <ecNumber evidence="3">3.2.2.21</ecNumber>
    </recommendedName>
</protein>
<comment type="catalytic activity">
    <reaction evidence="1">
        <text>Hydrolysis of alkylated DNA, releasing 3-methyladenine, 3-methylguanine, 7-methylguanine and 7-methyladenine.</text>
        <dbReference type="EC" id="3.2.2.21"/>
    </reaction>
</comment>
<evidence type="ECO:0000256" key="4">
    <source>
        <dbReference type="ARBA" id="ARBA00022763"/>
    </source>
</evidence>
<dbReference type="FunFam" id="1.10.340.30:FF:000004">
    <property type="entry name" value="DNA-3-methyladenine glycosylase II"/>
    <property type="match status" value="1"/>
</dbReference>
<accession>A0A6I4IH89</accession>
<proteinExistence type="inferred from homology"/>
<dbReference type="GO" id="GO:0043916">
    <property type="term" value="F:DNA-7-methylguanine glycosylase activity"/>
    <property type="evidence" value="ECO:0007669"/>
    <property type="project" value="TreeGrafter"/>
</dbReference>
<dbReference type="PANTHER" id="PTHR43003">
    <property type="entry name" value="DNA-3-METHYLADENINE GLYCOSYLASE"/>
    <property type="match status" value="1"/>
</dbReference>
<dbReference type="RefSeq" id="WP_140997435.1">
    <property type="nucleotide sequence ID" value="NZ_VDCZ01000004.1"/>
</dbReference>
<dbReference type="GO" id="GO:0006307">
    <property type="term" value="P:DNA alkylation repair"/>
    <property type="evidence" value="ECO:0007669"/>
    <property type="project" value="TreeGrafter"/>
</dbReference>
<keyword evidence="5" id="KW-0234">DNA repair</keyword>
<dbReference type="GO" id="GO:0032993">
    <property type="term" value="C:protein-DNA complex"/>
    <property type="evidence" value="ECO:0007669"/>
    <property type="project" value="TreeGrafter"/>
</dbReference>
<keyword evidence="8" id="KW-1185">Reference proteome</keyword>